<evidence type="ECO:0000313" key="3">
    <source>
        <dbReference type="Proteomes" id="UP000250123"/>
    </source>
</evidence>
<protein>
    <submittedName>
        <fullName evidence="2">Uncharacterized protein</fullName>
    </submittedName>
</protein>
<reference evidence="3" key="1">
    <citation type="submission" date="2018-06" db="EMBL/GenBank/DDBJ databases">
        <authorList>
            <person name="Cea G.-C."/>
            <person name="William W."/>
        </authorList>
    </citation>
    <scope>NUCLEOTIDE SEQUENCE [LARGE SCALE GENOMIC DNA]</scope>
    <source>
        <strain evidence="3">DB21MT-2</strain>
    </source>
</reference>
<evidence type="ECO:0000313" key="2">
    <source>
        <dbReference type="EMBL" id="SQH75287.1"/>
    </source>
</evidence>
<evidence type="ECO:0000256" key="1">
    <source>
        <dbReference type="SAM" id="MobiDB-lite"/>
    </source>
</evidence>
<feature type="region of interest" description="Disordered" evidence="1">
    <location>
        <begin position="1"/>
        <end position="38"/>
    </location>
</feature>
<organism evidence="2 3">
    <name type="scientific">Shewanella benthica</name>
    <dbReference type="NCBI Taxonomy" id="43661"/>
    <lineage>
        <taxon>Bacteria</taxon>
        <taxon>Pseudomonadati</taxon>
        <taxon>Pseudomonadota</taxon>
        <taxon>Gammaproteobacteria</taxon>
        <taxon>Alteromonadales</taxon>
        <taxon>Shewanellaceae</taxon>
        <taxon>Shewanella</taxon>
    </lineage>
</organism>
<dbReference type="AlphaFoldDB" id="A0A330M697"/>
<name>A0A330M697_9GAMM</name>
<sequence>MITTLVHPVQHPRQVIDTNEDKVFSKPSKHQTSPMNPL</sequence>
<dbReference type="Proteomes" id="UP000250123">
    <property type="component" value="Chromosome SHEWBE"/>
</dbReference>
<accession>A0A330M697</accession>
<dbReference type="KEGG" id="sbk:SHEWBE_1321"/>
<gene>
    <name evidence="2" type="ORF">SHEWBE_1321</name>
</gene>
<dbReference type="EMBL" id="LS483452">
    <property type="protein sequence ID" value="SQH75287.1"/>
    <property type="molecule type" value="Genomic_DNA"/>
</dbReference>
<proteinExistence type="predicted"/>